<reference evidence="5 6" key="1">
    <citation type="submission" date="2015-11" db="EMBL/GenBank/DDBJ databases">
        <title>The genome of Debaryomyces fabryi.</title>
        <authorList>
            <person name="Tafer H."/>
            <person name="Lopandic K."/>
        </authorList>
    </citation>
    <scope>NUCLEOTIDE SEQUENCE [LARGE SCALE GENOMIC DNA]</scope>
    <source>
        <strain evidence="5 6">CBS 789</strain>
    </source>
</reference>
<dbReference type="AlphaFoldDB" id="A0A0V1PSL8"/>
<dbReference type="OrthoDB" id="9972657at2759"/>
<comment type="subunit">
    <text evidence="4">Interacts with the elongator complex.</text>
</comment>
<dbReference type="RefSeq" id="XP_015465109.1">
    <property type="nucleotide sequence ID" value="XM_015614064.1"/>
</dbReference>
<evidence type="ECO:0000256" key="4">
    <source>
        <dbReference type="ARBA" id="ARBA00063730"/>
    </source>
</evidence>
<evidence type="ECO:0008006" key="7">
    <source>
        <dbReference type="Google" id="ProtNLM"/>
    </source>
</evidence>
<keyword evidence="1" id="KW-0547">Nucleotide-binding</keyword>
<dbReference type="InterPro" id="IPR027417">
    <property type="entry name" value="P-loop_NTPase"/>
</dbReference>
<protein>
    <recommendedName>
        <fullName evidence="7">Protein KTI12</fullName>
    </recommendedName>
</protein>
<dbReference type="SUPFAM" id="SSF52540">
    <property type="entry name" value="P-loop containing nucleoside triphosphate hydrolases"/>
    <property type="match status" value="1"/>
</dbReference>
<evidence type="ECO:0000256" key="2">
    <source>
        <dbReference type="ARBA" id="ARBA00022840"/>
    </source>
</evidence>
<proteinExistence type="inferred from homology"/>
<accession>A0A0V1PSL8</accession>
<dbReference type="GO" id="GO:0006400">
    <property type="term" value="P:tRNA modification"/>
    <property type="evidence" value="ECO:0007669"/>
    <property type="project" value="UniProtKB-ARBA"/>
</dbReference>
<comment type="caution">
    <text evidence="5">The sequence shown here is derived from an EMBL/GenBank/DDBJ whole genome shotgun (WGS) entry which is preliminary data.</text>
</comment>
<sequence>MPLITFTGLPSSGKTKWAKKLQALLEEKIESSKASKEPGHNYSIIYHSDETLGISHDSYKDSNMEKHARGSQMSAVKRDLSRTNFVILDSMAYIKGFRYQLYCEAKGVATPHCVIHVMSSLDTSIQWNNENNDEKKWDNELIKQLSMRYEEPNNDTRWDSPLFTIMSDYDKETLPIDEIWDCLVLKRPPPPNAATLVKPTSGNDFLQELDKQTLAVIGKIVQHQQLMSIGGEALIDKEKKLFIEMPATSVSIAQLQRIRRSYISLNRMRSVDIDRITPLFVEYVNRSLSNDD</sequence>
<dbReference type="Gene3D" id="3.40.50.300">
    <property type="entry name" value="P-loop containing nucleotide triphosphate hydrolases"/>
    <property type="match status" value="1"/>
</dbReference>
<evidence type="ECO:0000256" key="1">
    <source>
        <dbReference type="ARBA" id="ARBA00022741"/>
    </source>
</evidence>
<dbReference type="PANTHER" id="PTHR12435">
    <property type="match status" value="1"/>
</dbReference>
<dbReference type="GO" id="GO:0006357">
    <property type="term" value="P:regulation of transcription by RNA polymerase II"/>
    <property type="evidence" value="ECO:0007669"/>
    <property type="project" value="UniProtKB-ARBA"/>
</dbReference>
<comment type="similarity">
    <text evidence="3">Belongs to the KTI12 family.</text>
</comment>
<evidence type="ECO:0000313" key="5">
    <source>
        <dbReference type="EMBL" id="KRZ99006.1"/>
    </source>
</evidence>
<dbReference type="GeneID" id="26842244"/>
<evidence type="ECO:0000313" key="6">
    <source>
        <dbReference type="Proteomes" id="UP000054251"/>
    </source>
</evidence>
<dbReference type="InterPro" id="IPR013641">
    <property type="entry name" value="KTI12/PSTK"/>
</dbReference>
<organism evidence="5 6">
    <name type="scientific">Debaryomyces fabryi</name>
    <dbReference type="NCBI Taxonomy" id="58627"/>
    <lineage>
        <taxon>Eukaryota</taxon>
        <taxon>Fungi</taxon>
        <taxon>Dikarya</taxon>
        <taxon>Ascomycota</taxon>
        <taxon>Saccharomycotina</taxon>
        <taxon>Pichiomycetes</taxon>
        <taxon>Debaryomycetaceae</taxon>
        <taxon>Debaryomyces</taxon>
    </lineage>
</organism>
<evidence type="ECO:0000256" key="3">
    <source>
        <dbReference type="ARBA" id="ARBA00025768"/>
    </source>
</evidence>
<dbReference type="GO" id="GO:0005524">
    <property type="term" value="F:ATP binding"/>
    <property type="evidence" value="ECO:0007669"/>
    <property type="project" value="UniProtKB-KW"/>
</dbReference>
<dbReference type="EMBL" id="LMYN01000183">
    <property type="protein sequence ID" value="KRZ99006.1"/>
    <property type="molecule type" value="Genomic_DNA"/>
</dbReference>
<dbReference type="Proteomes" id="UP000054251">
    <property type="component" value="Unassembled WGS sequence"/>
</dbReference>
<name>A0A0V1PSL8_9ASCO</name>
<dbReference type="FunFam" id="3.40.50.300:FF:000827">
    <property type="entry name" value="KTI12 chromatin-associated homolog"/>
    <property type="match status" value="1"/>
</dbReference>
<dbReference type="Pfam" id="PF08433">
    <property type="entry name" value="KTI12"/>
    <property type="match status" value="1"/>
</dbReference>
<keyword evidence="6" id="KW-1185">Reference proteome</keyword>
<keyword evidence="2" id="KW-0067">ATP-binding</keyword>
<gene>
    <name evidence="5" type="ORF">AC631_05235</name>
</gene>